<comment type="similarity">
    <text evidence="2">Belongs to the DeoC/FbaB aldolase family. DeoC type 2 subfamily.</text>
</comment>
<evidence type="ECO:0000313" key="9">
    <source>
        <dbReference type="Proteomes" id="UP000298285"/>
    </source>
</evidence>
<keyword evidence="4 8" id="KW-0456">Lyase</keyword>
<reference evidence="8 9" key="1">
    <citation type="submission" date="2019-03" db="EMBL/GenBank/DDBJ databases">
        <title>Diversity of the mouse oral microbiome.</title>
        <authorList>
            <person name="Joseph S."/>
            <person name="Aduse-Opoku J."/>
            <person name="Curtis M."/>
            <person name="Wade W."/>
            <person name="Hashim A."/>
        </authorList>
    </citation>
    <scope>NUCLEOTIDE SEQUENCE [LARGE SCALE GENOMIC DNA]</scope>
    <source>
        <strain evidence="8 9">P11</strain>
    </source>
</reference>
<dbReference type="PANTHER" id="PTHR10889:SF3">
    <property type="entry name" value="DEOXYRIBOSE-PHOSPHATE ALDOLASE"/>
    <property type="match status" value="1"/>
</dbReference>
<protein>
    <recommendedName>
        <fullName evidence="3 7">Deoxyribose-phosphate aldolase</fullName>
        <ecNumber evidence="3 7">4.1.2.4</ecNumber>
    </recommendedName>
</protein>
<sequence length="287" mass="31733">MAEVDKYRDTLKKYKTDIKDADITQKVNEIISKKFDQNNTKEVYKRIYSCIDLTSLNATDTREEIWNFTETVNDFEGSSDVDNVAAICVFPNFVETVKEALTANVNIASVAGGFPSSQTFTEVKIAETGLAVATGADEIDIVLNLGYFLEENYEDVCEEIDEIKNACREAKLKVILETGALKSAKNIMKASILALYSGADFIKTSTGKVYEGATLEAAYVMCTAIKEYNQKTGNKAGFKASGGISTTEDAVKYYTIVKEVLGDEYLNKEYFRIGASRLANNLLESIK</sequence>
<dbReference type="SUPFAM" id="SSF51569">
    <property type="entry name" value="Aldolase"/>
    <property type="match status" value="1"/>
</dbReference>
<dbReference type="Pfam" id="PF01791">
    <property type="entry name" value="DeoC"/>
    <property type="match status" value="1"/>
</dbReference>
<keyword evidence="5" id="KW-0704">Schiff base</keyword>
<dbReference type="OrthoDB" id="9778711at2"/>
<dbReference type="InterPro" id="IPR013785">
    <property type="entry name" value="Aldolase_TIM"/>
</dbReference>
<organism evidence="8 9">
    <name type="scientific">Dysgonomonas mossii</name>
    <dbReference type="NCBI Taxonomy" id="163665"/>
    <lineage>
        <taxon>Bacteria</taxon>
        <taxon>Pseudomonadati</taxon>
        <taxon>Bacteroidota</taxon>
        <taxon>Bacteroidia</taxon>
        <taxon>Bacteroidales</taxon>
        <taxon>Dysgonomonadaceae</taxon>
        <taxon>Dysgonomonas</taxon>
    </lineage>
</organism>
<comment type="catalytic activity">
    <reaction evidence="6">
        <text>2-deoxy-D-ribose 5-phosphate = D-glyceraldehyde 3-phosphate + acetaldehyde</text>
        <dbReference type="Rhea" id="RHEA:12821"/>
        <dbReference type="ChEBI" id="CHEBI:15343"/>
        <dbReference type="ChEBI" id="CHEBI:59776"/>
        <dbReference type="ChEBI" id="CHEBI:62877"/>
        <dbReference type="EC" id="4.1.2.4"/>
    </reaction>
</comment>
<dbReference type="NCBIfam" id="TIGR00126">
    <property type="entry name" value="deoC"/>
    <property type="match status" value="1"/>
</dbReference>
<evidence type="ECO:0000256" key="2">
    <source>
        <dbReference type="ARBA" id="ARBA00009473"/>
    </source>
</evidence>
<dbReference type="EMBL" id="SPPK01000003">
    <property type="protein sequence ID" value="TFU89055.1"/>
    <property type="molecule type" value="Genomic_DNA"/>
</dbReference>
<dbReference type="Proteomes" id="UP000298285">
    <property type="component" value="Unassembled WGS sequence"/>
</dbReference>
<dbReference type="InterPro" id="IPR002915">
    <property type="entry name" value="DeoC/FbaB/LacD_aldolase"/>
</dbReference>
<dbReference type="AlphaFoldDB" id="A0A4Y9IMW1"/>
<name>A0A4Y9IMW1_9BACT</name>
<dbReference type="GO" id="GO:0016052">
    <property type="term" value="P:carbohydrate catabolic process"/>
    <property type="evidence" value="ECO:0007669"/>
    <property type="project" value="TreeGrafter"/>
</dbReference>
<evidence type="ECO:0000256" key="5">
    <source>
        <dbReference type="ARBA" id="ARBA00023270"/>
    </source>
</evidence>
<accession>A0A4Y9IMW1</accession>
<evidence type="ECO:0000256" key="6">
    <source>
        <dbReference type="ARBA" id="ARBA00048791"/>
    </source>
</evidence>
<dbReference type="GO" id="GO:0005737">
    <property type="term" value="C:cytoplasm"/>
    <property type="evidence" value="ECO:0007669"/>
    <property type="project" value="InterPro"/>
</dbReference>
<evidence type="ECO:0000256" key="7">
    <source>
        <dbReference type="NCBIfam" id="TIGR00126"/>
    </source>
</evidence>
<comment type="caution">
    <text evidence="8">The sequence shown here is derived from an EMBL/GenBank/DDBJ whole genome shotgun (WGS) entry which is preliminary data.</text>
</comment>
<dbReference type="GO" id="GO:0004139">
    <property type="term" value="F:deoxyribose-phosphate aldolase activity"/>
    <property type="evidence" value="ECO:0007669"/>
    <property type="project" value="UniProtKB-UniRule"/>
</dbReference>
<dbReference type="PANTHER" id="PTHR10889">
    <property type="entry name" value="DEOXYRIBOSE-PHOSPHATE ALDOLASE"/>
    <property type="match status" value="1"/>
</dbReference>
<evidence type="ECO:0000256" key="1">
    <source>
        <dbReference type="ARBA" id="ARBA00004816"/>
    </source>
</evidence>
<evidence type="ECO:0000256" key="3">
    <source>
        <dbReference type="ARBA" id="ARBA00012515"/>
    </source>
</evidence>
<gene>
    <name evidence="8" type="primary">deoC</name>
    <name evidence="8" type="ORF">E4T88_10220</name>
</gene>
<comment type="pathway">
    <text evidence="1">Carbohydrate degradation; 2-deoxy-D-ribose 1-phosphate degradation; D-glyceraldehyde 3-phosphate and acetaldehyde from 2-deoxy-alpha-D-ribose 1-phosphate: step 2/2.</text>
</comment>
<dbReference type="Gene3D" id="3.20.20.70">
    <property type="entry name" value="Aldolase class I"/>
    <property type="match status" value="1"/>
</dbReference>
<dbReference type="GO" id="GO:0009264">
    <property type="term" value="P:deoxyribonucleotide catabolic process"/>
    <property type="evidence" value="ECO:0007669"/>
    <property type="project" value="UniProtKB-UniRule"/>
</dbReference>
<dbReference type="PIRSF" id="PIRSF001357">
    <property type="entry name" value="DeoC"/>
    <property type="match status" value="1"/>
</dbReference>
<dbReference type="RefSeq" id="WP_135105349.1">
    <property type="nucleotide sequence ID" value="NZ_JADGKW010000003.1"/>
</dbReference>
<evidence type="ECO:0000313" key="8">
    <source>
        <dbReference type="EMBL" id="TFU89055.1"/>
    </source>
</evidence>
<dbReference type="SMART" id="SM01133">
    <property type="entry name" value="DeoC"/>
    <property type="match status" value="1"/>
</dbReference>
<proteinExistence type="inferred from homology"/>
<evidence type="ECO:0000256" key="4">
    <source>
        <dbReference type="ARBA" id="ARBA00023239"/>
    </source>
</evidence>
<dbReference type="CDD" id="cd00959">
    <property type="entry name" value="DeoC"/>
    <property type="match status" value="1"/>
</dbReference>
<dbReference type="EC" id="4.1.2.4" evidence="3 7"/>
<dbReference type="InterPro" id="IPR011343">
    <property type="entry name" value="DeoC"/>
</dbReference>